<gene>
    <name evidence="1" type="ORF">SDC9_179787</name>
</gene>
<comment type="caution">
    <text evidence="1">The sequence shown here is derived from an EMBL/GenBank/DDBJ whole genome shotgun (WGS) entry which is preliminary data.</text>
</comment>
<accession>A0A645H2T3</accession>
<protein>
    <submittedName>
        <fullName evidence="1">Uncharacterized protein</fullName>
    </submittedName>
</protein>
<organism evidence="1">
    <name type="scientific">bioreactor metagenome</name>
    <dbReference type="NCBI Taxonomy" id="1076179"/>
    <lineage>
        <taxon>unclassified sequences</taxon>
        <taxon>metagenomes</taxon>
        <taxon>ecological metagenomes</taxon>
    </lineage>
</organism>
<evidence type="ECO:0000313" key="1">
    <source>
        <dbReference type="EMBL" id="MPN32309.1"/>
    </source>
</evidence>
<dbReference type="EMBL" id="VSSQ01084245">
    <property type="protein sequence ID" value="MPN32309.1"/>
    <property type="molecule type" value="Genomic_DNA"/>
</dbReference>
<dbReference type="AlphaFoldDB" id="A0A645H2T3"/>
<proteinExistence type="predicted"/>
<sequence length="130" mass="15766">MITDINEKSEITTLNRENLNDYWWQYFAYEEVESLYNLTKEEFLREIESAKNTERPFIDSQIIISKILTKLGSKHTFHRQFNERLPELHKEQVLGMQLYKIMIDEPNLWIFHPTQHSGHLFQHATYFMKS</sequence>
<name>A0A645H2T3_9ZZZZ</name>
<reference evidence="1" key="1">
    <citation type="submission" date="2019-08" db="EMBL/GenBank/DDBJ databases">
        <authorList>
            <person name="Kucharzyk K."/>
            <person name="Murdoch R.W."/>
            <person name="Higgins S."/>
            <person name="Loffler F."/>
        </authorList>
    </citation>
    <scope>NUCLEOTIDE SEQUENCE</scope>
</reference>